<sequence>MAGSHDLKEGGEDNASCLFDGDLFPEAVAIYFLGSSEACLTKIYFLRRRQSISLARQRLVLQRSIPLDSVVVCLAVIYSPRIGSDLFHLAPWKSITLDSTVIYSFWLGGNPFFFAEF</sequence>
<evidence type="ECO:0000313" key="2">
    <source>
        <dbReference type="Proteomes" id="UP000249390"/>
    </source>
</evidence>
<gene>
    <name evidence="1" type="ORF">DM860_006206</name>
</gene>
<proteinExistence type="predicted"/>
<reference evidence="1 2" key="1">
    <citation type="submission" date="2018-06" db="EMBL/GenBank/DDBJ databases">
        <title>The Genome of Cuscuta australis (Dodder) Provides Insight into the Evolution of Plant Parasitism.</title>
        <authorList>
            <person name="Liu H."/>
        </authorList>
    </citation>
    <scope>NUCLEOTIDE SEQUENCE [LARGE SCALE GENOMIC DNA]</scope>
    <source>
        <strain evidence="2">cv. Yunnan</strain>
        <tissue evidence="1">Vines</tissue>
    </source>
</reference>
<name>A0A328DJW8_9ASTE</name>
<keyword evidence="2" id="KW-1185">Reference proteome</keyword>
<dbReference type="EMBL" id="NQVE01000125">
    <property type="protein sequence ID" value="RAL46052.1"/>
    <property type="molecule type" value="Genomic_DNA"/>
</dbReference>
<dbReference type="Proteomes" id="UP000249390">
    <property type="component" value="Unassembled WGS sequence"/>
</dbReference>
<evidence type="ECO:0000313" key="1">
    <source>
        <dbReference type="EMBL" id="RAL46052.1"/>
    </source>
</evidence>
<dbReference type="AlphaFoldDB" id="A0A328DJW8"/>
<accession>A0A328DJW8</accession>
<protein>
    <submittedName>
        <fullName evidence="1">Uncharacterized protein</fullName>
    </submittedName>
</protein>
<comment type="caution">
    <text evidence="1">The sequence shown here is derived from an EMBL/GenBank/DDBJ whole genome shotgun (WGS) entry which is preliminary data.</text>
</comment>
<organism evidence="1 2">
    <name type="scientific">Cuscuta australis</name>
    <dbReference type="NCBI Taxonomy" id="267555"/>
    <lineage>
        <taxon>Eukaryota</taxon>
        <taxon>Viridiplantae</taxon>
        <taxon>Streptophyta</taxon>
        <taxon>Embryophyta</taxon>
        <taxon>Tracheophyta</taxon>
        <taxon>Spermatophyta</taxon>
        <taxon>Magnoliopsida</taxon>
        <taxon>eudicotyledons</taxon>
        <taxon>Gunneridae</taxon>
        <taxon>Pentapetalae</taxon>
        <taxon>asterids</taxon>
        <taxon>lamiids</taxon>
        <taxon>Solanales</taxon>
        <taxon>Convolvulaceae</taxon>
        <taxon>Cuscuteae</taxon>
        <taxon>Cuscuta</taxon>
        <taxon>Cuscuta subgen. Grammica</taxon>
        <taxon>Cuscuta sect. Cleistogrammica</taxon>
    </lineage>
</organism>